<feature type="non-terminal residue" evidence="2">
    <location>
        <position position="146"/>
    </location>
</feature>
<dbReference type="EMBL" id="JAPTMU010000015">
    <property type="protein sequence ID" value="KAJ4930852.1"/>
    <property type="molecule type" value="Genomic_DNA"/>
</dbReference>
<protein>
    <submittedName>
        <fullName evidence="2">Uncharacterized protein</fullName>
    </submittedName>
</protein>
<feature type="non-terminal residue" evidence="2">
    <location>
        <position position="1"/>
    </location>
</feature>
<organism evidence="2 3">
    <name type="scientific">Pogonophryne albipinna</name>
    <dbReference type="NCBI Taxonomy" id="1090488"/>
    <lineage>
        <taxon>Eukaryota</taxon>
        <taxon>Metazoa</taxon>
        <taxon>Chordata</taxon>
        <taxon>Craniata</taxon>
        <taxon>Vertebrata</taxon>
        <taxon>Euteleostomi</taxon>
        <taxon>Actinopterygii</taxon>
        <taxon>Neopterygii</taxon>
        <taxon>Teleostei</taxon>
        <taxon>Neoteleostei</taxon>
        <taxon>Acanthomorphata</taxon>
        <taxon>Eupercaria</taxon>
        <taxon>Perciformes</taxon>
        <taxon>Notothenioidei</taxon>
        <taxon>Pogonophryne</taxon>
    </lineage>
</organism>
<dbReference type="Proteomes" id="UP001219934">
    <property type="component" value="Unassembled WGS sequence"/>
</dbReference>
<dbReference type="AlphaFoldDB" id="A0AAD6AS13"/>
<evidence type="ECO:0000256" key="1">
    <source>
        <dbReference type="SAM" id="MobiDB-lite"/>
    </source>
</evidence>
<accession>A0AAD6AS13</accession>
<feature type="region of interest" description="Disordered" evidence="1">
    <location>
        <begin position="1"/>
        <end position="31"/>
    </location>
</feature>
<keyword evidence="3" id="KW-1185">Reference proteome</keyword>
<reference evidence="2" key="1">
    <citation type="submission" date="2022-11" db="EMBL/GenBank/DDBJ databases">
        <title>Chromosome-level genome of Pogonophryne albipinna.</title>
        <authorList>
            <person name="Jo E."/>
        </authorList>
    </citation>
    <scope>NUCLEOTIDE SEQUENCE</scope>
    <source>
        <strain evidence="2">SGF0006</strain>
        <tissue evidence="2">Muscle</tissue>
    </source>
</reference>
<evidence type="ECO:0000313" key="2">
    <source>
        <dbReference type="EMBL" id="KAJ4930852.1"/>
    </source>
</evidence>
<name>A0AAD6AS13_9TELE</name>
<gene>
    <name evidence="2" type="ORF">JOQ06_025155</name>
</gene>
<comment type="caution">
    <text evidence="2">The sequence shown here is derived from an EMBL/GenBank/DDBJ whole genome shotgun (WGS) entry which is preliminary data.</text>
</comment>
<proteinExistence type="predicted"/>
<evidence type="ECO:0000313" key="3">
    <source>
        <dbReference type="Proteomes" id="UP001219934"/>
    </source>
</evidence>
<sequence>QKNSTACPAHCAKKKQPSDSADGDGGGGEIGEEVRSSARVCESGAAVCVSSSCCTAAHTPLTSHRWGSAQGGPGMFLLLTTISPAENQLMHYPRSLFPLFPMSCTDFPLRSGPMAVTVRPCTDVYEPSYECENIACLIGVTQAWTH</sequence>